<organism evidence="3 4">
    <name type="scientific">Paracoccus denitrificans (strain Pd 1222)</name>
    <dbReference type="NCBI Taxonomy" id="318586"/>
    <lineage>
        <taxon>Bacteria</taxon>
        <taxon>Pseudomonadati</taxon>
        <taxon>Pseudomonadota</taxon>
        <taxon>Alphaproteobacteria</taxon>
        <taxon>Rhodobacterales</taxon>
        <taxon>Paracoccaceae</taxon>
        <taxon>Paracoccus</taxon>
    </lineage>
</organism>
<dbReference type="GO" id="GO:0010181">
    <property type="term" value="F:FMN binding"/>
    <property type="evidence" value="ECO:0007669"/>
    <property type="project" value="InterPro"/>
</dbReference>
<dbReference type="HOGENOM" id="CLU_059021_2_1_5"/>
<keyword evidence="4" id="KW-1185">Reference proteome</keyword>
<evidence type="ECO:0000259" key="2">
    <source>
        <dbReference type="SMART" id="SM00903"/>
    </source>
</evidence>
<dbReference type="KEGG" id="pde:Pden_0202"/>
<dbReference type="AlphaFoldDB" id="A1AYH2"/>
<dbReference type="InterPro" id="IPR050268">
    <property type="entry name" value="NADH-dep_flavin_reductase"/>
</dbReference>
<keyword evidence="1" id="KW-0560">Oxidoreductase</keyword>
<gene>
    <name evidence="3" type="ordered locus">Pden_0202</name>
</gene>
<dbReference type="InterPro" id="IPR002563">
    <property type="entry name" value="Flavin_Rdtase-like_dom"/>
</dbReference>
<dbReference type="EnsemblBacteria" id="ABL68316">
    <property type="protein sequence ID" value="ABL68316"/>
    <property type="gene ID" value="Pden_0202"/>
</dbReference>
<evidence type="ECO:0000313" key="4">
    <source>
        <dbReference type="Proteomes" id="UP000000361"/>
    </source>
</evidence>
<evidence type="ECO:0000256" key="1">
    <source>
        <dbReference type="ARBA" id="ARBA00023002"/>
    </source>
</evidence>
<dbReference type="STRING" id="318586.Pden_0202"/>
<accession>A1AYH2</accession>
<dbReference type="GeneID" id="93454793"/>
<protein>
    <submittedName>
        <fullName evidence="3">Flavin reductase domain protein, FMN-binding protein</fullName>
    </submittedName>
</protein>
<feature type="domain" description="Flavin reductase like" evidence="2">
    <location>
        <begin position="19"/>
        <end position="169"/>
    </location>
</feature>
<dbReference type="Pfam" id="PF01613">
    <property type="entry name" value="Flavin_Reduct"/>
    <property type="match status" value="1"/>
</dbReference>
<dbReference type="InterPro" id="IPR012349">
    <property type="entry name" value="Split_barrel_FMN-bd"/>
</dbReference>
<proteinExistence type="predicted"/>
<name>A1AYH2_PARDP</name>
<dbReference type="PANTHER" id="PTHR30466">
    <property type="entry name" value="FLAVIN REDUCTASE"/>
    <property type="match status" value="1"/>
</dbReference>
<dbReference type="eggNOG" id="COG1853">
    <property type="taxonomic scope" value="Bacteria"/>
</dbReference>
<dbReference type="EMBL" id="CP000489">
    <property type="protein sequence ID" value="ABL68316.1"/>
    <property type="molecule type" value="Genomic_DNA"/>
</dbReference>
<dbReference type="RefSeq" id="WP_011746549.1">
    <property type="nucleotide sequence ID" value="NC_008686.1"/>
</dbReference>
<dbReference type="OrthoDB" id="9792858at2"/>
<dbReference type="Proteomes" id="UP000000361">
    <property type="component" value="Chromosome 1"/>
</dbReference>
<dbReference type="PANTHER" id="PTHR30466:SF1">
    <property type="entry name" value="FMN REDUCTASE (NADH) RUTF"/>
    <property type="match status" value="1"/>
</dbReference>
<evidence type="ECO:0000313" key="3">
    <source>
        <dbReference type="EMBL" id="ABL68316.1"/>
    </source>
</evidence>
<dbReference type="SUPFAM" id="SSF50475">
    <property type="entry name" value="FMN-binding split barrel"/>
    <property type="match status" value="1"/>
</dbReference>
<sequence>MTAHSDVASPLRDTFRASMRPVAASVSVVASGDAAGAWHGMAVTSAVSLSMEPPSMMVAVNRSASVHPVIQGAGWFSLNLMAECHADLLEAFSRSDLRDRRFLPEHWSAGLQGLPVLKDALSTHLCRVTAAHDFGTHTVFFGQVEDVILPEPAARTLAPLVWFNGARAALSATAET</sequence>
<dbReference type="SMART" id="SM00903">
    <property type="entry name" value="Flavin_Reduct"/>
    <property type="match status" value="1"/>
</dbReference>
<dbReference type="GO" id="GO:0042602">
    <property type="term" value="F:riboflavin reductase (NADPH) activity"/>
    <property type="evidence" value="ECO:0007669"/>
    <property type="project" value="TreeGrafter"/>
</dbReference>
<reference evidence="4" key="1">
    <citation type="submission" date="2006-12" db="EMBL/GenBank/DDBJ databases">
        <title>Complete sequence of chromosome 1 of Paracoccus denitrificans PD1222.</title>
        <authorList>
            <person name="Copeland A."/>
            <person name="Lucas S."/>
            <person name="Lapidus A."/>
            <person name="Barry K."/>
            <person name="Detter J.C."/>
            <person name="Glavina del Rio T."/>
            <person name="Hammon N."/>
            <person name="Israni S."/>
            <person name="Dalin E."/>
            <person name="Tice H."/>
            <person name="Pitluck S."/>
            <person name="Munk A.C."/>
            <person name="Brettin T."/>
            <person name="Bruce D."/>
            <person name="Han C."/>
            <person name="Tapia R."/>
            <person name="Gilna P."/>
            <person name="Schmutz J."/>
            <person name="Larimer F."/>
            <person name="Land M."/>
            <person name="Hauser L."/>
            <person name="Kyrpides N."/>
            <person name="Lykidis A."/>
            <person name="Spiro S."/>
            <person name="Richardson D.J."/>
            <person name="Moir J.W.B."/>
            <person name="Ferguson S.J."/>
            <person name="van Spanning R.J.M."/>
            <person name="Richardson P."/>
        </authorList>
    </citation>
    <scope>NUCLEOTIDE SEQUENCE [LARGE SCALE GENOMIC DNA]</scope>
    <source>
        <strain evidence="4">Pd 1222</strain>
    </source>
</reference>
<dbReference type="Gene3D" id="2.30.110.10">
    <property type="entry name" value="Electron Transport, Fmn-binding Protein, Chain A"/>
    <property type="match status" value="1"/>
</dbReference>